<feature type="chain" id="PRO_5041522278" evidence="5">
    <location>
        <begin position="22"/>
        <end position="288"/>
    </location>
</feature>
<reference evidence="8 9" key="1">
    <citation type="submission" date="2016-06" db="EMBL/GenBank/DDBJ databases">
        <authorList>
            <person name="Haines A.N."/>
            <person name="Council K.R."/>
        </authorList>
    </citation>
    <scope>NUCLEOTIDE SEQUENCE [LARGE SCALE GENOMIC DNA]</scope>
    <source>
        <strain evidence="8 9">SP158-29</strain>
    </source>
</reference>
<comment type="caution">
    <text evidence="8">The sequence shown here is derived from an EMBL/GenBank/DDBJ whole genome shotgun (WGS) entry which is preliminary data.</text>
</comment>
<dbReference type="Proteomes" id="UP001180515">
    <property type="component" value="Unassembled WGS sequence"/>
</dbReference>
<evidence type="ECO:0000259" key="6">
    <source>
        <dbReference type="SMART" id="SM00062"/>
    </source>
</evidence>
<protein>
    <submittedName>
        <fullName evidence="8">Putative ABC transporter extracellular-binding protein YckB</fullName>
    </submittedName>
    <submittedName>
        <fullName evidence="7">Transporter substrate-binding domain-containing protein</fullName>
    </submittedName>
</protein>
<name>A0A0E2USV3_9STRE</name>
<dbReference type="OMA" id="YPTSYHD"/>
<evidence type="ECO:0000313" key="8">
    <source>
        <dbReference type="EMBL" id="PCH12485.1"/>
    </source>
</evidence>
<dbReference type="InterPro" id="IPR001638">
    <property type="entry name" value="Solute-binding_3/MltF_N"/>
</dbReference>
<dbReference type="SMART" id="SM00062">
    <property type="entry name" value="PBPb"/>
    <property type="match status" value="1"/>
</dbReference>
<accession>A0A0E2USV3</accession>
<dbReference type="GO" id="GO:0030313">
    <property type="term" value="C:cell envelope"/>
    <property type="evidence" value="ECO:0007669"/>
    <property type="project" value="UniProtKB-SubCell"/>
</dbReference>
<dbReference type="EMBL" id="JARQAG010000011">
    <property type="protein sequence ID" value="MDT2732103.1"/>
    <property type="molecule type" value="Genomic_DNA"/>
</dbReference>
<evidence type="ECO:0000256" key="1">
    <source>
        <dbReference type="ARBA" id="ARBA00004196"/>
    </source>
</evidence>
<evidence type="ECO:0000256" key="4">
    <source>
        <dbReference type="RuleBase" id="RU003744"/>
    </source>
</evidence>
<dbReference type="InterPro" id="IPR018313">
    <property type="entry name" value="SBP_3_CS"/>
</dbReference>
<evidence type="ECO:0000313" key="7">
    <source>
        <dbReference type="EMBL" id="MDT2732103.1"/>
    </source>
</evidence>
<dbReference type="PROSITE" id="PS01039">
    <property type="entry name" value="SBP_BACTERIAL_3"/>
    <property type="match status" value="1"/>
</dbReference>
<evidence type="ECO:0000256" key="5">
    <source>
        <dbReference type="SAM" id="SignalP"/>
    </source>
</evidence>
<evidence type="ECO:0000256" key="2">
    <source>
        <dbReference type="ARBA" id="ARBA00010333"/>
    </source>
</evidence>
<feature type="signal peptide" evidence="5">
    <location>
        <begin position="1"/>
        <end position="21"/>
    </location>
</feature>
<dbReference type="PANTHER" id="PTHR35936:SF34">
    <property type="entry name" value="ABC TRANSPORTER EXTRACELLULAR-BINDING PROTEIN YCKB-RELATED"/>
    <property type="match status" value="1"/>
</dbReference>
<dbReference type="PANTHER" id="PTHR35936">
    <property type="entry name" value="MEMBRANE-BOUND LYTIC MUREIN TRANSGLYCOSYLASE F"/>
    <property type="match status" value="1"/>
</dbReference>
<feature type="domain" description="Solute-binding protein family 3/N-terminal" evidence="6">
    <location>
        <begin position="39"/>
        <end position="267"/>
    </location>
</feature>
<sequence length="288" mass="31956">MKRHYALVGLGLAALTLSACSSNTSSQTSSWDKIEKKGVITVGTPKTYQPTSYMNDKNELVGYEVDMMKEVAKRLHVKVKFVETGFDQAFTSLDSGRVDLSINNFDITKKRTTKYNMSEPYKYGVGGLIVRADGTSGISKKDLSDWKGKKAAGAEGTESMKIAKKLGAKLVSYDNVSNDVYLNDVANGRTDFIPNDYPAQKLFVDFMKSQNPKMNIKMADVQYNPTEQGIVMSKNDDSLLKEINKTIKAMKKDGSLKKISETYYGGQDLTVPFGRDKKIPVIDTKDVE</sequence>
<dbReference type="PROSITE" id="PS51257">
    <property type="entry name" value="PROKAR_LIPOPROTEIN"/>
    <property type="match status" value="1"/>
</dbReference>
<comment type="similarity">
    <text evidence="2 4">Belongs to the bacterial solute-binding protein 3 family.</text>
</comment>
<dbReference type="AlphaFoldDB" id="A0A0E2USV3"/>
<dbReference type="EMBL" id="NSGR01000008">
    <property type="protein sequence ID" value="PCH12485.1"/>
    <property type="molecule type" value="Genomic_DNA"/>
</dbReference>
<evidence type="ECO:0000313" key="9">
    <source>
        <dbReference type="Proteomes" id="UP000217465"/>
    </source>
</evidence>
<organism evidence="8 9">
    <name type="scientific">Streptococcus parauberis</name>
    <dbReference type="NCBI Taxonomy" id="1348"/>
    <lineage>
        <taxon>Bacteria</taxon>
        <taxon>Bacillati</taxon>
        <taxon>Bacillota</taxon>
        <taxon>Bacilli</taxon>
        <taxon>Lactobacillales</taxon>
        <taxon>Streptococcaceae</taxon>
        <taxon>Streptococcus</taxon>
    </lineage>
</organism>
<gene>
    <name evidence="8" type="primary">yckB</name>
    <name evidence="8" type="ORF">A9Y57_01204</name>
    <name evidence="7" type="ORF">P7G31_07585</name>
</gene>
<evidence type="ECO:0000256" key="3">
    <source>
        <dbReference type="ARBA" id="ARBA00022729"/>
    </source>
</evidence>
<proteinExistence type="inferred from homology"/>
<dbReference type="RefSeq" id="WP_003107008.1">
    <property type="nucleotide sequence ID" value="NZ_BAWT01000014.1"/>
</dbReference>
<dbReference type="STRING" id="936154.STP_0885"/>
<comment type="subcellular location">
    <subcellularLocation>
        <location evidence="1">Cell envelope</location>
    </subcellularLocation>
</comment>
<dbReference type="Pfam" id="PF00497">
    <property type="entry name" value="SBP_bac_3"/>
    <property type="match status" value="1"/>
</dbReference>
<dbReference type="SUPFAM" id="SSF53850">
    <property type="entry name" value="Periplasmic binding protein-like II"/>
    <property type="match status" value="1"/>
</dbReference>
<reference evidence="7" key="2">
    <citation type="submission" date="2023-03" db="EMBL/GenBank/DDBJ databases">
        <authorList>
            <person name="Shen W."/>
            <person name="Cai J."/>
        </authorList>
    </citation>
    <scope>NUCLEOTIDE SEQUENCE</scope>
    <source>
        <strain evidence="7">P82-2</strain>
    </source>
</reference>
<dbReference type="eggNOG" id="COG0834">
    <property type="taxonomic scope" value="Bacteria"/>
</dbReference>
<dbReference type="Proteomes" id="UP000217465">
    <property type="component" value="Unassembled WGS sequence"/>
</dbReference>
<dbReference type="Gene3D" id="3.40.190.10">
    <property type="entry name" value="Periplasmic binding protein-like II"/>
    <property type="match status" value="2"/>
</dbReference>
<keyword evidence="3 5" id="KW-0732">Signal</keyword>